<keyword evidence="1" id="KW-0732">Signal</keyword>
<reference evidence="2 3" key="2">
    <citation type="submission" date="2018-11" db="EMBL/GenBank/DDBJ databases">
        <authorList>
            <consortium name="Pathogen Informatics"/>
        </authorList>
    </citation>
    <scope>NUCLEOTIDE SEQUENCE [LARGE SCALE GENOMIC DNA]</scope>
    <source>
        <strain evidence="2 3">Egypt</strain>
    </source>
</reference>
<feature type="signal peptide" evidence="1">
    <location>
        <begin position="1"/>
        <end position="19"/>
    </location>
</feature>
<protein>
    <submittedName>
        <fullName evidence="4">Secreted protein</fullName>
    </submittedName>
</protein>
<evidence type="ECO:0000313" key="3">
    <source>
        <dbReference type="Proteomes" id="UP000272942"/>
    </source>
</evidence>
<dbReference type="Proteomes" id="UP000272942">
    <property type="component" value="Unassembled WGS sequence"/>
</dbReference>
<sequence>MLTLTGFLTFLLLLAYCSADEPLDGLKYEYKAITSKPLELDCCVQSEIEAYSIEWQKVDGSTFTGNGEKYELKDESRRLIEDSRTSHSVLRDCPVTCYGYGVDIQSMFVIQLAVKHADLRKINIAADEQTVWNTFGYWLAGMKTQVGSLKYVPKLIKPVVRATGTVYEKDEVVRYGENIVDKTLKERTDLEQKLKTKVNWFDAETMNVVVNKSIPSKSQLVVTLFNSAKEMERRGMVLVRNYHNRVSQVKPREASDFRFSVHTFERALLHKIAVSSALVEQVQGYENLCSKVTVEYRYNSSALENECKVLHHHSVDSSVTLRLRLNQEEVLPQNPVDYTIKWTE</sequence>
<evidence type="ECO:0000256" key="1">
    <source>
        <dbReference type="SAM" id="SignalP"/>
    </source>
</evidence>
<evidence type="ECO:0000313" key="4">
    <source>
        <dbReference type="WBParaSite" id="ECPE_0000789801-mRNA-1"/>
    </source>
</evidence>
<dbReference type="AlphaFoldDB" id="A0A183ALP4"/>
<dbReference type="EMBL" id="UZAN01045215">
    <property type="protein sequence ID" value="VDP82248.1"/>
    <property type="molecule type" value="Genomic_DNA"/>
</dbReference>
<feature type="chain" id="PRO_5043138103" evidence="1">
    <location>
        <begin position="20"/>
        <end position="344"/>
    </location>
</feature>
<accession>A0A183ALP4</accession>
<dbReference type="WBParaSite" id="ECPE_0000789801-mRNA-1">
    <property type="protein sequence ID" value="ECPE_0000789801-mRNA-1"/>
    <property type="gene ID" value="ECPE_0000789801"/>
</dbReference>
<gene>
    <name evidence="2" type="ORF">ECPE_LOCUS7879</name>
</gene>
<name>A0A183ALP4_9TREM</name>
<reference evidence="4" key="1">
    <citation type="submission" date="2016-06" db="UniProtKB">
        <authorList>
            <consortium name="WormBaseParasite"/>
        </authorList>
    </citation>
    <scope>IDENTIFICATION</scope>
</reference>
<keyword evidence="3" id="KW-1185">Reference proteome</keyword>
<proteinExistence type="predicted"/>
<organism evidence="4">
    <name type="scientific">Echinostoma caproni</name>
    <dbReference type="NCBI Taxonomy" id="27848"/>
    <lineage>
        <taxon>Eukaryota</taxon>
        <taxon>Metazoa</taxon>
        <taxon>Spiralia</taxon>
        <taxon>Lophotrochozoa</taxon>
        <taxon>Platyhelminthes</taxon>
        <taxon>Trematoda</taxon>
        <taxon>Digenea</taxon>
        <taxon>Plagiorchiida</taxon>
        <taxon>Echinostomata</taxon>
        <taxon>Echinostomatoidea</taxon>
        <taxon>Echinostomatidae</taxon>
        <taxon>Echinostoma</taxon>
    </lineage>
</organism>
<evidence type="ECO:0000313" key="2">
    <source>
        <dbReference type="EMBL" id="VDP82248.1"/>
    </source>
</evidence>